<keyword evidence="7" id="KW-0539">Nucleus</keyword>
<dbReference type="Proteomes" id="UP001497512">
    <property type="component" value="Chromosome 5"/>
</dbReference>
<sequence>MKIQCDVCESTKATVICCADEAALCTDCDTKVHAANKLANKHQRVPLMAPTDAPRCDICQEKSGFFFCVEDRALLCRDCDLSIHSANSFSSNHKRLLIPGIRVALKALTVQEVAEAAPEERPQSSVPSSKIISTPSRMNPVMSVRSPSNVQPPLSTPSYQPVTQSKTQGGYVSKVGEIMGTSLSAGPQGSPGILRKNSITDSLTEPTSNWRVDELLNLADLAEDWNAANMGSSKADVATFGDFDWASDLSIFDEDSFHEVPKLPSPPTASGLSRSTRMIGPIKNMKQEVALVPDLGDAFTVPDLHLDKSPPPSPPLGKRRRNYYDI</sequence>
<proteinExistence type="predicted"/>
<protein>
    <recommendedName>
        <fullName evidence="10">B box-type domain-containing protein</fullName>
    </recommendedName>
</protein>
<dbReference type="PROSITE" id="PS50119">
    <property type="entry name" value="ZF_BBOX"/>
    <property type="match status" value="2"/>
</dbReference>
<name>A0ABP0UQC0_9BRYO</name>
<evidence type="ECO:0000313" key="11">
    <source>
        <dbReference type="EMBL" id="CAK9227416.1"/>
    </source>
</evidence>
<dbReference type="InterPro" id="IPR051979">
    <property type="entry name" value="B-box_zinc_finger"/>
</dbReference>
<feature type="compositionally biased region" description="Basic residues" evidence="9">
    <location>
        <begin position="317"/>
        <end position="326"/>
    </location>
</feature>
<evidence type="ECO:0000256" key="8">
    <source>
        <dbReference type="PROSITE-ProRule" id="PRU00024"/>
    </source>
</evidence>
<feature type="compositionally biased region" description="Polar residues" evidence="9">
    <location>
        <begin position="123"/>
        <end position="137"/>
    </location>
</feature>
<keyword evidence="12" id="KW-1185">Reference proteome</keyword>
<gene>
    <name evidence="11" type="ORF">CSSPTR1EN2_LOCUS18728</name>
</gene>
<dbReference type="SUPFAM" id="SSF57845">
    <property type="entry name" value="B-box zinc-binding domain"/>
    <property type="match status" value="1"/>
</dbReference>
<dbReference type="InterPro" id="IPR049808">
    <property type="entry name" value="CONSTANS-like_Bbox1"/>
</dbReference>
<dbReference type="CDD" id="cd19821">
    <property type="entry name" value="Bbox1_BBX-like"/>
    <property type="match status" value="2"/>
</dbReference>
<comment type="subcellular location">
    <subcellularLocation>
        <location evidence="1">Nucleus</location>
    </subcellularLocation>
</comment>
<reference evidence="11" key="1">
    <citation type="submission" date="2024-02" db="EMBL/GenBank/DDBJ databases">
        <authorList>
            <consortium name="ELIXIR-Norway"/>
            <consortium name="Elixir Norway"/>
        </authorList>
    </citation>
    <scope>NUCLEOTIDE SEQUENCE</scope>
</reference>
<evidence type="ECO:0000256" key="7">
    <source>
        <dbReference type="ARBA" id="ARBA00023242"/>
    </source>
</evidence>
<feature type="domain" description="B box-type" evidence="10">
    <location>
        <begin position="51"/>
        <end position="98"/>
    </location>
</feature>
<keyword evidence="8" id="KW-0863">Zinc-finger</keyword>
<feature type="region of interest" description="Disordered" evidence="9">
    <location>
        <begin position="115"/>
        <end position="167"/>
    </location>
</feature>
<evidence type="ECO:0000256" key="5">
    <source>
        <dbReference type="ARBA" id="ARBA00023015"/>
    </source>
</evidence>
<dbReference type="PANTHER" id="PTHR31832:SF63">
    <property type="entry name" value="B-BOX ZINC FINGER PROTEIN 23"/>
    <property type="match status" value="1"/>
</dbReference>
<keyword evidence="3" id="KW-0677">Repeat</keyword>
<feature type="domain" description="B box-type" evidence="10">
    <location>
        <begin position="1"/>
        <end position="47"/>
    </location>
</feature>
<evidence type="ECO:0000256" key="3">
    <source>
        <dbReference type="ARBA" id="ARBA00022737"/>
    </source>
</evidence>
<dbReference type="InterPro" id="IPR000315">
    <property type="entry name" value="Znf_B-box"/>
</dbReference>
<evidence type="ECO:0000256" key="1">
    <source>
        <dbReference type="ARBA" id="ARBA00004123"/>
    </source>
</evidence>
<dbReference type="SMART" id="SM00336">
    <property type="entry name" value="BBOX"/>
    <property type="match status" value="2"/>
</dbReference>
<feature type="region of interest" description="Disordered" evidence="9">
    <location>
        <begin position="302"/>
        <end position="326"/>
    </location>
</feature>
<dbReference type="PANTHER" id="PTHR31832">
    <property type="entry name" value="B-BOX ZINC FINGER PROTEIN 22"/>
    <property type="match status" value="1"/>
</dbReference>
<keyword evidence="6" id="KW-0804">Transcription</keyword>
<evidence type="ECO:0000313" key="12">
    <source>
        <dbReference type="Proteomes" id="UP001497512"/>
    </source>
</evidence>
<feature type="compositionally biased region" description="Polar residues" evidence="9">
    <location>
        <begin position="145"/>
        <end position="167"/>
    </location>
</feature>
<keyword evidence="2" id="KW-0479">Metal-binding</keyword>
<accession>A0ABP0UQC0</accession>
<evidence type="ECO:0000256" key="2">
    <source>
        <dbReference type="ARBA" id="ARBA00022723"/>
    </source>
</evidence>
<dbReference type="Gene3D" id="3.30.160.60">
    <property type="entry name" value="Classic Zinc Finger"/>
    <property type="match status" value="1"/>
</dbReference>
<evidence type="ECO:0000256" key="9">
    <source>
        <dbReference type="SAM" id="MobiDB-lite"/>
    </source>
</evidence>
<evidence type="ECO:0000259" key="10">
    <source>
        <dbReference type="PROSITE" id="PS50119"/>
    </source>
</evidence>
<keyword evidence="4" id="KW-0862">Zinc</keyword>
<dbReference type="EMBL" id="OZ019897">
    <property type="protein sequence ID" value="CAK9227416.1"/>
    <property type="molecule type" value="Genomic_DNA"/>
</dbReference>
<dbReference type="Pfam" id="PF00643">
    <property type="entry name" value="zf-B_box"/>
    <property type="match status" value="2"/>
</dbReference>
<keyword evidence="5" id="KW-0805">Transcription regulation</keyword>
<organism evidence="11 12">
    <name type="scientific">Sphagnum troendelagicum</name>
    <dbReference type="NCBI Taxonomy" id="128251"/>
    <lineage>
        <taxon>Eukaryota</taxon>
        <taxon>Viridiplantae</taxon>
        <taxon>Streptophyta</taxon>
        <taxon>Embryophyta</taxon>
        <taxon>Bryophyta</taxon>
        <taxon>Sphagnophytina</taxon>
        <taxon>Sphagnopsida</taxon>
        <taxon>Sphagnales</taxon>
        <taxon>Sphagnaceae</taxon>
        <taxon>Sphagnum</taxon>
    </lineage>
</organism>
<evidence type="ECO:0000256" key="6">
    <source>
        <dbReference type="ARBA" id="ARBA00023163"/>
    </source>
</evidence>
<evidence type="ECO:0000256" key="4">
    <source>
        <dbReference type="ARBA" id="ARBA00022833"/>
    </source>
</evidence>